<proteinExistence type="predicted"/>
<comment type="caution">
    <text evidence="1">The sequence shown here is derived from an EMBL/GenBank/DDBJ whole genome shotgun (WGS) entry which is preliminary data.</text>
</comment>
<organism evidence="1 2">
    <name type="scientific">Platanthera zijinensis</name>
    <dbReference type="NCBI Taxonomy" id="2320716"/>
    <lineage>
        <taxon>Eukaryota</taxon>
        <taxon>Viridiplantae</taxon>
        <taxon>Streptophyta</taxon>
        <taxon>Embryophyta</taxon>
        <taxon>Tracheophyta</taxon>
        <taxon>Spermatophyta</taxon>
        <taxon>Magnoliopsida</taxon>
        <taxon>Liliopsida</taxon>
        <taxon>Asparagales</taxon>
        <taxon>Orchidaceae</taxon>
        <taxon>Orchidoideae</taxon>
        <taxon>Orchideae</taxon>
        <taxon>Orchidinae</taxon>
        <taxon>Platanthera</taxon>
    </lineage>
</organism>
<protein>
    <submittedName>
        <fullName evidence="1">Uncharacterized protein</fullName>
    </submittedName>
</protein>
<accession>A0AAP0C109</accession>
<keyword evidence="2" id="KW-1185">Reference proteome</keyword>
<evidence type="ECO:0000313" key="2">
    <source>
        <dbReference type="Proteomes" id="UP001418222"/>
    </source>
</evidence>
<reference evidence="1 2" key="1">
    <citation type="journal article" date="2022" name="Nat. Plants">
        <title>Genomes of leafy and leafless Platanthera orchids illuminate the evolution of mycoheterotrophy.</title>
        <authorList>
            <person name="Li M.H."/>
            <person name="Liu K.W."/>
            <person name="Li Z."/>
            <person name="Lu H.C."/>
            <person name="Ye Q.L."/>
            <person name="Zhang D."/>
            <person name="Wang J.Y."/>
            <person name="Li Y.F."/>
            <person name="Zhong Z.M."/>
            <person name="Liu X."/>
            <person name="Yu X."/>
            <person name="Liu D.K."/>
            <person name="Tu X.D."/>
            <person name="Liu B."/>
            <person name="Hao Y."/>
            <person name="Liao X.Y."/>
            <person name="Jiang Y.T."/>
            <person name="Sun W.H."/>
            <person name="Chen J."/>
            <person name="Chen Y.Q."/>
            <person name="Ai Y."/>
            <person name="Zhai J.W."/>
            <person name="Wu S.S."/>
            <person name="Zhou Z."/>
            <person name="Hsiao Y.Y."/>
            <person name="Wu W.L."/>
            <person name="Chen Y.Y."/>
            <person name="Lin Y.F."/>
            <person name="Hsu J.L."/>
            <person name="Li C.Y."/>
            <person name="Wang Z.W."/>
            <person name="Zhao X."/>
            <person name="Zhong W.Y."/>
            <person name="Ma X.K."/>
            <person name="Ma L."/>
            <person name="Huang J."/>
            <person name="Chen G.Z."/>
            <person name="Huang M.Z."/>
            <person name="Huang L."/>
            <person name="Peng D.H."/>
            <person name="Luo Y.B."/>
            <person name="Zou S.Q."/>
            <person name="Chen S.P."/>
            <person name="Lan S."/>
            <person name="Tsai W.C."/>
            <person name="Van de Peer Y."/>
            <person name="Liu Z.J."/>
        </authorList>
    </citation>
    <scope>NUCLEOTIDE SEQUENCE [LARGE SCALE GENOMIC DNA]</scope>
    <source>
        <strain evidence="1">Lor287</strain>
    </source>
</reference>
<dbReference type="Proteomes" id="UP001418222">
    <property type="component" value="Unassembled WGS sequence"/>
</dbReference>
<dbReference type="AlphaFoldDB" id="A0AAP0C109"/>
<name>A0AAP0C109_9ASPA</name>
<evidence type="ECO:0000313" key="1">
    <source>
        <dbReference type="EMBL" id="KAK8957267.1"/>
    </source>
</evidence>
<sequence length="101" mass="11855">MDERSEDQSISSDLMRDILQRRSLVVMRRGDGRTLWRSTNFQQLNGRRFRAGNRVKENTGRNWVFTFKAKSTRLPLLVMASYIRAVFEHKDPSKTVQSHGQ</sequence>
<gene>
    <name evidence="1" type="ORF">KSP39_PZI000560</name>
</gene>
<dbReference type="EMBL" id="JBBWWQ010000001">
    <property type="protein sequence ID" value="KAK8957267.1"/>
    <property type="molecule type" value="Genomic_DNA"/>
</dbReference>